<dbReference type="Pfam" id="PF01812">
    <property type="entry name" value="5-FTHF_cyc-lig"/>
    <property type="match status" value="1"/>
</dbReference>
<dbReference type="InterPro" id="IPR024185">
    <property type="entry name" value="FTHF_cligase-like_sf"/>
</dbReference>
<dbReference type="PANTHER" id="PTHR23407">
    <property type="entry name" value="ATPASE INHIBITOR/5-FORMYLTETRAHYDROFOLATE CYCLO-LIGASE"/>
    <property type="match status" value="1"/>
</dbReference>
<keyword evidence="7" id="KW-0436">Ligase</keyword>
<dbReference type="GO" id="GO:0046872">
    <property type="term" value="F:metal ion binding"/>
    <property type="evidence" value="ECO:0007669"/>
    <property type="project" value="UniProtKB-KW"/>
</dbReference>
<evidence type="ECO:0000256" key="6">
    <source>
        <dbReference type="SAM" id="Coils"/>
    </source>
</evidence>
<keyword evidence="3 4" id="KW-0067">ATP-binding</keyword>
<evidence type="ECO:0000256" key="3">
    <source>
        <dbReference type="ARBA" id="ARBA00022840"/>
    </source>
</evidence>
<protein>
    <recommendedName>
        <fullName evidence="5">5-formyltetrahydrofolate cyclo-ligase</fullName>
        <ecNumber evidence="5">6.3.3.2</ecNumber>
    </recommendedName>
</protein>
<evidence type="ECO:0000256" key="1">
    <source>
        <dbReference type="ARBA" id="ARBA00010638"/>
    </source>
</evidence>
<dbReference type="InterPro" id="IPR002698">
    <property type="entry name" value="FTHF_cligase"/>
</dbReference>
<feature type="binding site" evidence="4">
    <location>
        <begin position="5"/>
        <end position="9"/>
    </location>
    <ligand>
        <name>ATP</name>
        <dbReference type="ChEBI" id="CHEBI:30616"/>
    </ligand>
</feature>
<name>A0A7C2H893_DICTH</name>
<reference evidence="7" key="1">
    <citation type="journal article" date="2020" name="mSystems">
        <title>Genome- and Community-Level Interaction Insights into Carbon Utilization and Element Cycling Functions of Hydrothermarchaeota in Hydrothermal Sediment.</title>
        <authorList>
            <person name="Zhou Z."/>
            <person name="Liu Y."/>
            <person name="Xu W."/>
            <person name="Pan J."/>
            <person name="Luo Z.H."/>
            <person name="Li M."/>
        </authorList>
    </citation>
    <scope>NUCLEOTIDE SEQUENCE [LARGE SCALE GENOMIC DNA]</scope>
    <source>
        <strain evidence="7">SpSt-70</strain>
    </source>
</reference>
<dbReference type="AlphaFoldDB" id="A0A7C2H893"/>
<dbReference type="EC" id="6.3.3.2" evidence="5"/>
<keyword evidence="5" id="KW-0460">Magnesium</keyword>
<feature type="binding site" evidence="4">
    <location>
        <position position="49"/>
    </location>
    <ligand>
        <name>substrate</name>
    </ligand>
</feature>
<feature type="binding site" evidence="4">
    <location>
        <position position="54"/>
    </location>
    <ligand>
        <name>substrate</name>
    </ligand>
</feature>
<keyword evidence="5" id="KW-0479">Metal-binding</keyword>
<gene>
    <name evidence="7" type="ORF">ENU78_01245</name>
</gene>
<dbReference type="PIRSF" id="PIRSF006806">
    <property type="entry name" value="FTHF_cligase"/>
    <property type="match status" value="1"/>
</dbReference>
<organism evidence="7">
    <name type="scientific">Dictyoglomus thermophilum</name>
    <dbReference type="NCBI Taxonomy" id="14"/>
    <lineage>
        <taxon>Bacteria</taxon>
        <taxon>Pseudomonadati</taxon>
        <taxon>Dictyoglomota</taxon>
        <taxon>Dictyoglomia</taxon>
        <taxon>Dictyoglomales</taxon>
        <taxon>Dictyoglomaceae</taxon>
        <taxon>Dictyoglomus</taxon>
    </lineage>
</organism>
<sequence>MNLDKKILRKELKEKRRKIEEKEEKSHQIFHNLQKLTIWKNAKIINTYVSLEDEVDTRFIIYHGLIEGKRIFCPIIVKDDLKFGEIFSFNDLKKGPLGILQPEKPTIVKHFDLIIVPGIAFDKRGYRIGYGKGYYDKFLNKMKETIKIGLTFDDLLFEELPYEDHDQKVDIVITEKRIIKT</sequence>
<proteinExistence type="inferred from homology"/>
<dbReference type="SUPFAM" id="SSF100950">
    <property type="entry name" value="NagB/RpiA/CoA transferase-like"/>
    <property type="match status" value="1"/>
</dbReference>
<feature type="coiled-coil region" evidence="6">
    <location>
        <begin position="2"/>
        <end position="29"/>
    </location>
</feature>
<evidence type="ECO:0000313" key="7">
    <source>
        <dbReference type="EMBL" id="HGK23071.1"/>
    </source>
</evidence>
<accession>A0A7C2H893</accession>
<dbReference type="Gene3D" id="3.40.50.10420">
    <property type="entry name" value="NagB/RpiA/CoA transferase-like"/>
    <property type="match status" value="1"/>
</dbReference>
<keyword evidence="2 4" id="KW-0547">Nucleotide-binding</keyword>
<comment type="catalytic activity">
    <reaction evidence="5">
        <text>(6S)-5-formyl-5,6,7,8-tetrahydrofolate + ATP = (6R)-5,10-methenyltetrahydrofolate + ADP + phosphate</text>
        <dbReference type="Rhea" id="RHEA:10488"/>
        <dbReference type="ChEBI" id="CHEBI:30616"/>
        <dbReference type="ChEBI" id="CHEBI:43474"/>
        <dbReference type="ChEBI" id="CHEBI:57455"/>
        <dbReference type="ChEBI" id="CHEBI:57457"/>
        <dbReference type="ChEBI" id="CHEBI:456216"/>
        <dbReference type="EC" id="6.3.3.2"/>
    </reaction>
</comment>
<evidence type="ECO:0000256" key="4">
    <source>
        <dbReference type="PIRSR" id="PIRSR006806-1"/>
    </source>
</evidence>
<dbReference type="NCBIfam" id="TIGR02727">
    <property type="entry name" value="MTHFS_bact"/>
    <property type="match status" value="1"/>
</dbReference>
<dbReference type="GO" id="GO:0009396">
    <property type="term" value="P:folic acid-containing compound biosynthetic process"/>
    <property type="evidence" value="ECO:0007669"/>
    <property type="project" value="TreeGrafter"/>
</dbReference>
<dbReference type="EMBL" id="DTDV01000005">
    <property type="protein sequence ID" value="HGK23071.1"/>
    <property type="molecule type" value="Genomic_DNA"/>
</dbReference>
<dbReference type="PANTHER" id="PTHR23407:SF1">
    <property type="entry name" value="5-FORMYLTETRAHYDROFOLATE CYCLO-LIGASE"/>
    <property type="match status" value="1"/>
</dbReference>
<dbReference type="GO" id="GO:0035999">
    <property type="term" value="P:tetrahydrofolate interconversion"/>
    <property type="evidence" value="ECO:0007669"/>
    <property type="project" value="TreeGrafter"/>
</dbReference>
<comment type="caution">
    <text evidence="7">The sequence shown here is derived from an EMBL/GenBank/DDBJ whole genome shotgun (WGS) entry which is preliminary data.</text>
</comment>
<dbReference type="GO" id="GO:0005524">
    <property type="term" value="F:ATP binding"/>
    <property type="evidence" value="ECO:0007669"/>
    <property type="project" value="UniProtKB-KW"/>
</dbReference>
<keyword evidence="6" id="KW-0175">Coiled coil</keyword>
<comment type="cofactor">
    <cofactor evidence="5">
        <name>Mg(2+)</name>
        <dbReference type="ChEBI" id="CHEBI:18420"/>
    </cofactor>
</comment>
<comment type="similarity">
    <text evidence="1 5">Belongs to the 5-formyltetrahydrofolate cyclo-ligase family.</text>
</comment>
<dbReference type="InterPro" id="IPR037171">
    <property type="entry name" value="NagB/RpiA_transferase-like"/>
</dbReference>
<dbReference type="GO" id="GO:0030272">
    <property type="term" value="F:5-formyltetrahydrofolate cyclo-ligase activity"/>
    <property type="evidence" value="ECO:0007669"/>
    <property type="project" value="UniProtKB-EC"/>
</dbReference>
<evidence type="ECO:0000256" key="5">
    <source>
        <dbReference type="RuleBase" id="RU361279"/>
    </source>
</evidence>
<feature type="binding site" evidence="4">
    <location>
        <begin position="127"/>
        <end position="135"/>
    </location>
    <ligand>
        <name>ATP</name>
        <dbReference type="ChEBI" id="CHEBI:30616"/>
    </ligand>
</feature>
<evidence type="ECO:0000256" key="2">
    <source>
        <dbReference type="ARBA" id="ARBA00022741"/>
    </source>
</evidence>